<dbReference type="SMART" id="SM00577">
    <property type="entry name" value="CPDc"/>
    <property type="match status" value="1"/>
</dbReference>
<name>A0A8J8P519_HALGN</name>
<comment type="subunit">
    <text evidence="1">Component of the TIM23 complex.</text>
</comment>
<evidence type="ECO:0000313" key="3">
    <source>
        <dbReference type="EMBL" id="TNV85945.1"/>
    </source>
</evidence>
<evidence type="ECO:0000313" key="4">
    <source>
        <dbReference type="Proteomes" id="UP000785679"/>
    </source>
</evidence>
<comment type="caution">
    <text evidence="3">The sequence shown here is derived from an EMBL/GenBank/DDBJ whole genome shotgun (WGS) entry which is preliminary data.</text>
</comment>
<feature type="domain" description="FCP1 homology" evidence="2">
    <location>
        <begin position="38"/>
        <end position="207"/>
    </location>
</feature>
<dbReference type="GO" id="GO:0015031">
    <property type="term" value="P:protein transport"/>
    <property type="evidence" value="ECO:0007669"/>
    <property type="project" value="UniProtKB-KW"/>
</dbReference>
<gene>
    <name evidence="3" type="ORF">FGO68_gene17710</name>
</gene>
<keyword evidence="1" id="KW-0811">Translocation</keyword>
<dbReference type="InterPro" id="IPR036412">
    <property type="entry name" value="HAD-like_sf"/>
</dbReference>
<dbReference type="GO" id="GO:0005744">
    <property type="term" value="C:TIM23 mitochondrial import inner membrane translocase complex"/>
    <property type="evidence" value="ECO:0007669"/>
    <property type="project" value="UniProtKB-UniRule"/>
</dbReference>
<dbReference type="PROSITE" id="PS50969">
    <property type="entry name" value="FCP1"/>
    <property type="match status" value="1"/>
</dbReference>
<dbReference type="PANTHER" id="PTHR12210">
    <property type="entry name" value="DULLARD PROTEIN PHOSPHATASE"/>
    <property type="match status" value="1"/>
</dbReference>
<evidence type="ECO:0000259" key="2">
    <source>
        <dbReference type="PROSITE" id="PS50969"/>
    </source>
</evidence>
<keyword evidence="1" id="KW-0809">Transit peptide</keyword>
<proteinExistence type="inferred from homology"/>
<comment type="function">
    <text evidence="1">Essential component of the TIM23 complex, a complex that mediates the translocation of transit peptide-containing proteins across the mitochondrial inner membrane.</text>
</comment>
<accession>A0A8J8P519</accession>
<comment type="subcellular location">
    <subcellularLocation>
        <location evidence="1">Mitochondrion inner membrane</location>
        <topology evidence="1">Single-pass membrane protein</topology>
    </subcellularLocation>
</comment>
<dbReference type="InterPro" id="IPR023214">
    <property type="entry name" value="HAD_sf"/>
</dbReference>
<dbReference type="Proteomes" id="UP000785679">
    <property type="component" value="Unassembled WGS sequence"/>
</dbReference>
<reference evidence="3" key="1">
    <citation type="submission" date="2019-06" db="EMBL/GenBank/DDBJ databases">
        <authorList>
            <person name="Zheng W."/>
        </authorList>
    </citation>
    <scope>NUCLEOTIDE SEQUENCE</scope>
    <source>
        <strain evidence="3">QDHG01</strain>
    </source>
</reference>
<keyword evidence="4" id="KW-1185">Reference proteome</keyword>
<dbReference type="Gene3D" id="3.40.50.1000">
    <property type="entry name" value="HAD superfamily/HAD-like"/>
    <property type="match status" value="1"/>
</dbReference>
<keyword evidence="1" id="KW-0496">Mitochondrion</keyword>
<protein>
    <recommendedName>
        <fullName evidence="1">Mitochondrial import inner membrane translocase subunit TIM50</fullName>
    </recommendedName>
</protein>
<dbReference type="InterPro" id="IPR050365">
    <property type="entry name" value="TIM50"/>
</dbReference>
<evidence type="ECO:0000256" key="1">
    <source>
        <dbReference type="RuleBase" id="RU365079"/>
    </source>
</evidence>
<dbReference type="OrthoDB" id="277011at2759"/>
<keyword evidence="1" id="KW-0813">Transport</keyword>
<dbReference type="CDD" id="cd07521">
    <property type="entry name" value="HAD_FCP1-like"/>
    <property type="match status" value="1"/>
</dbReference>
<dbReference type="AlphaFoldDB" id="A0A8J8P519"/>
<comment type="similarity">
    <text evidence="1">Belongs to the TIM50 family.</text>
</comment>
<dbReference type="Pfam" id="PF03031">
    <property type="entry name" value="NIF"/>
    <property type="match status" value="1"/>
</dbReference>
<dbReference type="SUPFAM" id="SSF56784">
    <property type="entry name" value="HAD-like"/>
    <property type="match status" value="1"/>
</dbReference>
<sequence>MFKEFYSENLYRAVFTFPKFTRNYSKNYKAVQYSFKKISKKKKTLVLDIDETLVYATTNRSELRAIDETIFIKMTKFGASVKAYLSYRPFLFQMLDTLRNHFELILYTCGTASYAAAFAESVEKNGGKRYFDHVLSLQHCLYSMENEIYIKDLKILEEGRQLKDIVIVDNTIQSFFLQLSNGIPIYDYTGDKSDAMLPLLCDYLQFQILTAPDVRTKIDKDFKIKKLIEAKQDYYNR</sequence>
<organism evidence="3 4">
    <name type="scientific">Halteria grandinella</name>
    <dbReference type="NCBI Taxonomy" id="5974"/>
    <lineage>
        <taxon>Eukaryota</taxon>
        <taxon>Sar</taxon>
        <taxon>Alveolata</taxon>
        <taxon>Ciliophora</taxon>
        <taxon>Intramacronucleata</taxon>
        <taxon>Spirotrichea</taxon>
        <taxon>Stichotrichia</taxon>
        <taxon>Sporadotrichida</taxon>
        <taxon>Halteriidae</taxon>
        <taxon>Halteria</taxon>
    </lineage>
</organism>
<dbReference type="EMBL" id="RRYP01001440">
    <property type="protein sequence ID" value="TNV85945.1"/>
    <property type="molecule type" value="Genomic_DNA"/>
</dbReference>
<keyword evidence="1" id="KW-0653">Protein transport</keyword>
<dbReference type="InterPro" id="IPR004274">
    <property type="entry name" value="FCP1_dom"/>
</dbReference>